<dbReference type="RefSeq" id="WP_123656988.1">
    <property type="nucleotide sequence ID" value="NZ_AYKG01000003.1"/>
</dbReference>
<gene>
    <name evidence="1" type="ORF">SAJA_02045</name>
</gene>
<reference evidence="1 2" key="1">
    <citation type="submission" date="2013-10" db="EMBL/GenBank/DDBJ databases">
        <title>Salinisphaera japonica YTM-1 Genome Sequencing.</title>
        <authorList>
            <person name="Lai Q."/>
            <person name="Li C."/>
            <person name="Shao Z."/>
        </authorList>
    </citation>
    <scope>NUCLEOTIDE SEQUENCE [LARGE SCALE GENOMIC DNA]</scope>
    <source>
        <strain evidence="1 2">YTM-1</strain>
    </source>
</reference>
<dbReference type="Gene3D" id="2.40.300.10">
    <property type="entry name" value="Head decoration protein D"/>
    <property type="match status" value="1"/>
</dbReference>
<evidence type="ECO:0000313" key="2">
    <source>
        <dbReference type="Proteomes" id="UP000285310"/>
    </source>
</evidence>
<dbReference type="AlphaFoldDB" id="A0A423Q129"/>
<sequence>MIVKEQTHAGEFMVSEANGSRSREQITIAYSKDLPPGTVLGKVNETGKYRQLDPAATDGSETPGGVLYDWSDASAGDRKAVAIVRDAEVVRASLAFADGMSQDDKNAALDALAERGVVSR</sequence>
<accession>A0A423Q129</accession>
<dbReference type="InterPro" id="IPR004195">
    <property type="entry name" value="Head_decoration_D"/>
</dbReference>
<proteinExistence type="predicted"/>
<dbReference type="Pfam" id="PF02924">
    <property type="entry name" value="HDPD"/>
    <property type="match status" value="1"/>
</dbReference>
<keyword evidence="2" id="KW-1185">Reference proteome</keyword>
<dbReference type="OrthoDB" id="9099687at2"/>
<evidence type="ECO:0000313" key="1">
    <source>
        <dbReference type="EMBL" id="ROO31955.1"/>
    </source>
</evidence>
<protein>
    <recommendedName>
        <fullName evidence="3">Head decoration protein</fullName>
    </recommendedName>
</protein>
<organism evidence="1 2">
    <name type="scientific">Salinisphaera japonica YTM-1</name>
    <dbReference type="NCBI Taxonomy" id="1209778"/>
    <lineage>
        <taxon>Bacteria</taxon>
        <taxon>Pseudomonadati</taxon>
        <taxon>Pseudomonadota</taxon>
        <taxon>Gammaproteobacteria</taxon>
        <taxon>Salinisphaerales</taxon>
        <taxon>Salinisphaeraceae</taxon>
        <taxon>Salinisphaera</taxon>
    </lineage>
</organism>
<dbReference type="EMBL" id="AYKG01000003">
    <property type="protein sequence ID" value="ROO31955.1"/>
    <property type="molecule type" value="Genomic_DNA"/>
</dbReference>
<dbReference type="InParanoid" id="A0A423Q129"/>
<comment type="caution">
    <text evidence="1">The sequence shown here is derived from an EMBL/GenBank/DDBJ whole genome shotgun (WGS) entry which is preliminary data.</text>
</comment>
<dbReference type="Proteomes" id="UP000285310">
    <property type="component" value="Unassembled WGS sequence"/>
</dbReference>
<evidence type="ECO:0008006" key="3">
    <source>
        <dbReference type="Google" id="ProtNLM"/>
    </source>
</evidence>
<name>A0A423Q129_9GAMM</name>